<dbReference type="SUPFAM" id="SSF51011">
    <property type="entry name" value="Glycosyl hydrolase domain"/>
    <property type="match status" value="1"/>
</dbReference>
<evidence type="ECO:0000256" key="7">
    <source>
        <dbReference type="ARBA" id="ARBA00022801"/>
    </source>
</evidence>
<feature type="chain" id="PRO_5004021404" description="alpha-amylase" evidence="17">
    <location>
        <begin position="22"/>
        <end position="596"/>
    </location>
</feature>
<dbReference type="SMART" id="SM00642">
    <property type="entry name" value="Aamy"/>
    <property type="match status" value="1"/>
</dbReference>
<dbReference type="KEGG" id="bcom:BAUCODRAFT_71810"/>
<dbReference type="InterPro" id="IPR006047">
    <property type="entry name" value="GH13_cat_dom"/>
</dbReference>
<evidence type="ECO:0000256" key="8">
    <source>
        <dbReference type="ARBA" id="ARBA00022837"/>
    </source>
</evidence>
<dbReference type="Pfam" id="PF09260">
    <property type="entry name" value="A_amylase_dom_C"/>
    <property type="match status" value="1"/>
</dbReference>
<evidence type="ECO:0000256" key="1">
    <source>
        <dbReference type="ARBA" id="ARBA00000548"/>
    </source>
</evidence>
<dbReference type="STRING" id="717646.M2MVV7"/>
<feature type="binding site" evidence="16">
    <location>
        <position position="369"/>
    </location>
    <ligand>
        <name>substrate</name>
    </ligand>
</feature>
<evidence type="ECO:0000313" key="20">
    <source>
        <dbReference type="Proteomes" id="UP000011761"/>
    </source>
</evidence>
<name>M2MVV7_BAUPA</name>
<dbReference type="HOGENOM" id="CLU_006462_7_2_1"/>
<comment type="cofactor">
    <cofactor evidence="2">
        <name>Ca(2+)</name>
        <dbReference type="ChEBI" id="CHEBI:29108"/>
    </cofactor>
</comment>
<feature type="site" description="Transition state stabilizer" evidence="14">
    <location>
        <position position="321"/>
    </location>
</feature>
<dbReference type="GeneID" id="19116691"/>
<feature type="binding site" evidence="16">
    <location>
        <position position="104"/>
    </location>
    <ligand>
        <name>substrate</name>
    </ligand>
</feature>
<keyword evidence="12" id="KW-0326">Glycosidase</keyword>
<evidence type="ECO:0000256" key="10">
    <source>
        <dbReference type="ARBA" id="ARBA00023180"/>
    </source>
</evidence>
<evidence type="ECO:0000256" key="2">
    <source>
        <dbReference type="ARBA" id="ARBA00001913"/>
    </source>
</evidence>
<dbReference type="RefSeq" id="XP_007677000.1">
    <property type="nucleotide sequence ID" value="XM_007678810.1"/>
</dbReference>
<evidence type="ECO:0000256" key="12">
    <source>
        <dbReference type="ARBA" id="ARBA00023295"/>
    </source>
</evidence>
<proteinExistence type="inferred from homology"/>
<sequence length="596" mass="64849">MPAKALSLIIFASSLFQLSFAATVEEWRTRSIYQVMTDRFALSSDTFWMPCHTELGLYCGGSWKGIIDNLDYIQGMNFDAIWVSPIVAQLPQYTSDGQAYAGYWQQDLFTINTKFGGLDDIHALIAAVHARGMLFMLDVVPNHMAYNTYTGDPTNVNYTIFNPFNEKKYFHDYCPMDYSGVNSTALEECWLGSEHVPLVDLRTEDQEVQDIFGDWIEQMVANYSVDGLRIDAGANVQPDFFPGFIKRSGVFATAEVYLSNATQACEWQDAVGSMLNYPVYWPLVSAFQPGSSFSELASVMDAQKTYCQNTTAMATFSENQDVPRFANSTSDLSLAMNIATFVLMHDGIPVIYQGQEQHFSGGTNPFTNREPLWEHGFDVFAPIYQMIATLNLLRRHAMQTQPGLSTATSDLVYQDDHTMIMARGANGSQIVTVLTNSGQNASSATLTVSLGGLGYVSGTQLTEVLTCANYTVDSSGFIDLPMSEGLPRVLYPASALGNSSLCGLSGVRYNDVQQTVTATTMTATVSGSTTTMTLSVTVPLLTATLKNVQATTGPGPAGSAGVRSLGNPSLALCTALLALAASGGLLERVRLLLHEK</sequence>
<evidence type="ECO:0000259" key="18">
    <source>
        <dbReference type="SMART" id="SM00642"/>
    </source>
</evidence>
<evidence type="ECO:0000256" key="11">
    <source>
        <dbReference type="ARBA" id="ARBA00023277"/>
    </source>
</evidence>
<evidence type="ECO:0000256" key="14">
    <source>
        <dbReference type="PIRSR" id="PIRSR001024-2"/>
    </source>
</evidence>
<evidence type="ECO:0000256" key="5">
    <source>
        <dbReference type="ARBA" id="ARBA00022723"/>
    </source>
</evidence>
<dbReference type="eggNOG" id="KOG0471">
    <property type="taxonomic scope" value="Eukaryota"/>
</dbReference>
<feature type="binding site" evidence="16">
    <location>
        <position position="229"/>
    </location>
    <ligand>
        <name>substrate</name>
    </ligand>
</feature>
<keyword evidence="7 19" id="KW-0378">Hydrolase</keyword>
<keyword evidence="9 15" id="KW-1015">Disulfide bond</keyword>
<dbReference type="PANTHER" id="PTHR10357">
    <property type="entry name" value="ALPHA-AMYLASE FAMILY MEMBER"/>
    <property type="match status" value="1"/>
</dbReference>
<keyword evidence="5" id="KW-0479">Metal-binding</keyword>
<feature type="disulfide bond" evidence="15">
    <location>
        <begin position="174"/>
        <end position="189"/>
    </location>
</feature>
<dbReference type="GO" id="GO:0004556">
    <property type="term" value="F:alpha-amylase activity"/>
    <property type="evidence" value="ECO:0007669"/>
    <property type="project" value="UniProtKB-EC"/>
</dbReference>
<dbReference type="AlphaFoldDB" id="M2MVV7"/>
<feature type="binding site" evidence="16">
    <location>
        <position position="143"/>
    </location>
    <ligand>
        <name>substrate</name>
    </ligand>
</feature>
<feature type="disulfide bond" evidence="15">
    <location>
        <begin position="265"/>
        <end position="307"/>
    </location>
</feature>
<dbReference type="EC" id="3.2.1.1" evidence="4"/>
<feature type="active site" description="Proton donor" evidence="13">
    <location>
        <position position="255"/>
    </location>
</feature>
<evidence type="ECO:0000256" key="9">
    <source>
        <dbReference type="ARBA" id="ARBA00023157"/>
    </source>
</evidence>
<comment type="similarity">
    <text evidence="3">Belongs to the glycosyl hydrolase 13 family.</text>
</comment>
<dbReference type="InterPro" id="IPR015340">
    <property type="entry name" value="A_amylase_C_dom"/>
</dbReference>
<dbReference type="GO" id="GO:0016052">
    <property type="term" value="P:carbohydrate catabolic process"/>
    <property type="evidence" value="ECO:0007669"/>
    <property type="project" value="InterPro"/>
</dbReference>
<dbReference type="PANTHER" id="PTHR10357:SF215">
    <property type="entry name" value="ALPHA-AMYLASE 1"/>
    <property type="match status" value="1"/>
</dbReference>
<feature type="disulfide bond" evidence="15">
    <location>
        <begin position="467"/>
        <end position="502"/>
    </location>
</feature>
<dbReference type="Gene3D" id="2.60.40.1180">
    <property type="entry name" value="Golgi alpha-mannosidase II"/>
    <property type="match status" value="1"/>
</dbReference>
<evidence type="ECO:0000256" key="15">
    <source>
        <dbReference type="PIRSR" id="PIRSR001024-4"/>
    </source>
</evidence>
<feature type="domain" description="Glycosyl hydrolase family 13 catalytic" evidence="18">
    <location>
        <begin position="34"/>
        <end position="394"/>
    </location>
</feature>
<dbReference type="SUPFAM" id="SSF51445">
    <property type="entry name" value="(Trans)glycosidases"/>
    <property type="match status" value="1"/>
</dbReference>
<keyword evidence="10" id="KW-0325">Glycoprotein</keyword>
<dbReference type="Proteomes" id="UP000011761">
    <property type="component" value="Unassembled WGS sequence"/>
</dbReference>
<dbReference type="InterPro" id="IPR013780">
    <property type="entry name" value="Glyco_hydro_b"/>
</dbReference>
<dbReference type="Pfam" id="PF00128">
    <property type="entry name" value="Alpha-amylase"/>
    <property type="match status" value="2"/>
</dbReference>
<dbReference type="InterPro" id="IPR013777">
    <property type="entry name" value="A-amylase-like"/>
</dbReference>
<evidence type="ECO:0000256" key="6">
    <source>
        <dbReference type="ARBA" id="ARBA00022729"/>
    </source>
</evidence>
<dbReference type="EMBL" id="KB445556">
    <property type="protein sequence ID" value="EMC95703.1"/>
    <property type="molecule type" value="Genomic_DNA"/>
</dbReference>
<accession>M2MVV7</accession>
<evidence type="ECO:0000313" key="19">
    <source>
        <dbReference type="EMBL" id="EMC95703.1"/>
    </source>
</evidence>
<dbReference type="CDD" id="cd11319">
    <property type="entry name" value="AmyAc_euk_AmyA"/>
    <property type="match status" value="1"/>
</dbReference>
<evidence type="ECO:0000256" key="16">
    <source>
        <dbReference type="PIRSR" id="PIRSR001024-5"/>
    </source>
</evidence>
<dbReference type="OrthoDB" id="204980at2759"/>
<dbReference type="PIRSF" id="PIRSF001024">
    <property type="entry name" value="Alph-amyl_fung"/>
    <property type="match status" value="1"/>
</dbReference>
<keyword evidence="8" id="KW-0106">Calcium</keyword>
<evidence type="ECO:0000256" key="4">
    <source>
        <dbReference type="ARBA" id="ARBA00012595"/>
    </source>
</evidence>
<comment type="catalytic activity">
    <reaction evidence="1">
        <text>Endohydrolysis of (1-&gt;4)-alpha-D-glucosidic linkages in polysaccharides containing three or more (1-&gt;4)-alpha-linked D-glucose units.</text>
        <dbReference type="EC" id="3.2.1.1"/>
    </reaction>
</comment>
<evidence type="ECO:0000256" key="13">
    <source>
        <dbReference type="PIRSR" id="PIRSR001024-1"/>
    </source>
</evidence>
<dbReference type="OMA" id="WRTRVVY"/>
<dbReference type="Gene3D" id="3.20.20.80">
    <property type="entry name" value="Glycosidases"/>
    <property type="match status" value="1"/>
</dbReference>
<feature type="signal peptide" evidence="17">
    <location>
        <begin position="1"/>
        <end position="21"/>
    </location>
</feature>
<gene>
    <name evidence="19" type="ORF">BAUCODRAFT_71810</name>
</gene>
<keyword evidence="6 17" id="KW-0732">Signal</keyword>
<feature type="active site" description="Nucleophile" evidence="13">
    <location>
        <position position="231"/>
    </location>
</feature>
<organism evidence="19 20">
    <name type="scientific">Baudoinia panamericana (strain UAMH 10762)</name>
    <name type="common">Angels' share fungus</name>
    <name type="synonym">Baudoinia compniacensis (strain UAMH 10762)</name>
    <dbReference type="NCBI Taxonomy" id="717646"/>
    <lineage>
        <taxon>Eukaryota</taxon>
        <taxon>Fungi</taxon>
        <taxon>Dikarya</taxon>
        <taxon>Ascomycota</taxon>
        <taxon>Pezizomycotina</taxon>
        <taxon>Dothideomycetes</taxon>
        <taxon>Dothideomycetidae</taxon>
        <taxon>Mycosphaerellales</taxon>
        <taxon>Teratosphaeriaceae</taxon>
        <taxon>Baudoinia</taxon>
    </lineage>
</organism>
<feature type="disulfide bond" evidence="15">
    <location>
        <begin position="51"/>
        <end position="59"/>
    </location>
</feature>
<reference evidence="19 20" key="1">
    <citation type="journal article" date="2012" name="PLoS Pathog.">
        <title>Diverse lifestyles and strategies of plant pathogenesis encoded in the genomes of eighteen Dothideomycetes fungi.</title>
        <authorList>
            <person name="Ohm R.A."/>
            <person name="Feau N."/>
            <person name="Henrissat B."/>
            <person name="Schoch C.L."/>
            <person name="Horwitz B.A."/>
            <person name="Barry K.W."/>
            <person name="Condon B.J."/>
            <person name="Copeland A.C."/>
            <person name="Dhillon B."/>
            <person name="Glaser F."/>
            <person name="Hesse C.N."/>
            <person name="Kosti I."/>
            <person name="LaButti K."/>
            <person name="Lindquist E.A."/>
            <person name="Lucas S."/>
            <person name="Salamov A.A."/>
            <person name="Bradshaw R.E."/>
            <person name="Ciuffetti L."/>
            <person name="Hamelin R.C."/>
            <person name="Kema G.H.J."/>
            <person name="Lawrence C."/>
            <person name="Scott J.A."/>
            <person name="Spatafora J.W."/>
            <person name="Turgeon B.G."/>
            <person name="de Wit P.J.G.M."/>
            <person name="Zhong S."/>
            <person name="Goodwin S.B."/>
            <person name="Grigoriev I.V."/>
        </authorList>
    </citation>
    <scope>NUCLEOTIDE SEQUENCE [LARGE SCALE GENOMIC DNA]</scope>
    <source>
        <strain evidence="19 20">UAMH 10762</strain>
    </source>
</reference>
<evidence type="ECO:0000256" key="3">
    <source>
        <dbReference type="ARBA" id="ARBA00008061"/>
    </source>
</evidence>
<protein>
    <recommendedName>
        <fullName evidence="4">alpha-amylase</fullName>
        <ecNumber evidence="4">3.2.1.1</ecNumber>
    </recommendedName>
</protein>
<evidence type="ECO:0000256" key="17">
    <source>
        <dbReference type="SAM" id="SignalP"/>
    </source>
</evidence>
<dbReference type="GO" id="GO:0005509">
    <property type="term" value="F:calcium ion binding"/>
    <property type="evidence" value="ECO:0007669"/>
    <property type="project" value="InterPro"/>
</dbReference>
<feature type="binding site" evidence="16">
    <location>
        <position position="321"/>
    </location>
    <ligand>
        <name>substrate</name>
    </ligand>
</feature>
<keyword evidence="20" id="KW-1185">Reference proteome</keyword>
<dbReference type="InterPro" id="IPR017853">
    <property type="entry name" value="GH"/>
</dbReference>
<keyword evidence="11" id="KW-0119">Carbohydrate metabolism</keyword>
<dbReference type="FunFam" id="3.20.20.80:FF:000120">
    <property type="entry name" value="Alpha-amylase A"/>
    <property type="match status" value="1"/>
</dbReference>